<feature type="compositionally biased region" description="Polar residues" evidence="1">
    <location>
        <begin position="42"/>
        <end position="61"/>
    </location>
</feature>
<gene>
    <name evidence="3" type="ORF">PV08_03896</name>
</gene>
<feature type="region of interest" description="Disordered" evidence="1">
    <location>
        <begin position="677"/>
        <end position="713"/>
    </location>
</feature>
<protein>
    <recommendedName>
        <fullName evidence="2">C2H2-type domain-containing protein</fullName>
    </recommendedName>
</protein>
<evidence type="ECO:0000313" key="3">
    <source>
        <dbReference type="EMBL" id="KIW16707.1"/>
    </source>
</evidence>
<dbReference type="HOGENOM" id="CLU_440066_0_0_1"/>
<dbReference type="OrthoDB" id="4138726at2759"/>
<feature type="compositionally biased region" description="Pro residues" evidence="1">
    <location>
        <begin position="543"/>
        <end position="556"/>
    </location>
</feature>
<dbReference type="VEuPathDB" id="FungiDB:PV08_03896"/>
<accession>A0A0D1ZVF9</accession>
<feature type="compositionally biased region" description="Low complexity" evidence="1">
    <location>
        <begin position="480"/>
        <end position="511"/>
    </location>
</feature>
<feature type="compositionally biased region" description="Polar residues" evidence="1">
    <location>
        <begin position="283"/>
        <end position="301"/>
    </location>
</feature>
<name>A0A0D1ZVF9_9EURO</name>
<feature type="compositionally biased region" description="Polar residues" evidence="1">
    <location>
        <begin position="561"/>
        <end position="571"/>
    </location>
</feature>
<feature type="compositionally biased region" description="Low complexity" evidence="1">
    <location>
        <begin position="422"/>
        <end position="445"/>
    </location>
</feature>
<evidence type="ECO:0000259" key="2">
    <source>
        <dbReference type="PROSITE" id="PS00028"/>
    </source>
</evidence>
<reference evidence="3 4" key="1">
    <citation type="submission" date="2015-01" db="EMBL/GenBank/DDBJ databases">
        <title>The Genome Sequence of Exophiala spinifera CBS89968.</title>
        <authorList>
            <consortium name="The Broad Institute Genomics Platform"/>
            <person name="Cuomo C."/>
            <person name="de Hoog S."/>
            <person name="Gorbushina A."/>
            <person name="Stielow B."/>
            <person name="Teixiera M."/>
            <person name="Abouelleil A."/>
            <person name="Chapman S.B."/>
            <person name="Priest M."/>
            <person name="Young S.K."/>
            <person name="Wortman J."/>
            <person name="Nusbaum C."/>
            <person name="Birren B."/>
        </authorList>
    </citation>
    <scope>NUCLEOTIDE SEQUENCE [LARGE SCALE GENOMIC DNA]</scope>
    <source>
        <strain evidence="3 4">CBS 89968</strain>
    </source>
</reference>
<feature type="region of interest" description="Disordered" evidence="1">
    <location>
        <begin position="225"/>
        <end position="333"/>
    </location>
</feature>
<feature type="region of interest" description="Disordered" evidence="1">
    <location>
        <begin position="1"/>
        <end position="61"/>
    </location>
</feature>
<feature type="region of interest" description="Disordered" evidence="1">
    <location>
        <begin position="542"/>
        <end position="579"/>
    </location>
</feature>
<organism evidence="3 4">
    <name type="scientific">Exophiala spinifera</name>
    <dbReference type="NCBI Taxonomy" id="91928"/>
    <lineage>
        <taxon>Eukaryota</taxon>
        <taxon>Fungi</taxon>
        <taxon>Dikarya</taxon>
        <taxon>Ascomycota</taxon>
        <taxon>Pezizomycotina</taxon>
        <taxon>Eurotiomycetes</taxon>
        <taxon>Chaetothyriomycetidae</taxon>
        <taxon>Chaetothyriales</taxon>
        <taxon>Herpotrichiellaceae</taxon>
        <taxon>Exophiala</taxon>
    </lineage>
</organism>
<dbReference type="AlphaFoldDB" id="A0A0D1ZVF9"/>
<feature type="compositionally biased region" description="Low complexity" evidence="1">
    <location>
        <begin position="305"/>
        <end position="317"/>
    </location>
</feature>
<dbReference type="InterPro" id="IPR013087">
    <property type="entry name" value="Znf_C2H2_type"/>
</dbReference>
<dbReference type="PROSITE" id="PS00028">
    <property type="entry name" value="ZINC_FINGER_C2H2_1"/>
    <property type="match status" value="1"/>
</dbReference>
<evidence type="ECO:0000256" key="1">
    <source>
        <dbReference type="SAM" id="MobiDB-lite"/>
    </source>
</evidence>
<feature type="compositionally biased region" description="Basic and acidic residues" evidence="1">
    <location>
        <begin position="677"/>
        <end position="699"/>
    </location>
</feature>
<dbReference type="GeneID" id="27330979"/>
<feature type="region of interest" description="Disordered" evidence="1">
    <location>
        <begin position="123"/>
        <end position="163"/>
    </location>
</feature>
<evidence type="ECO:0000313" key="4">
    <source>
        <dbReference type="Proteomes" id="UP000053328"/>
    </source>
</evidence>
<proteinExistence type="predicted"/>
<dbReference type="RefSeq" id="XP_016236923.1">
    <property type="nucleotide sequence ID" value="XM_016378246.1"/>
</dbReference>
<feature type="compositionally biased region" description="Polar residues" evidence="1">
    <location>
        <begin position="126"/>
        <end position="135"/>
    </location>
</feature>
<dbReference type="Proteomes" id="UP000053328">
    <property type="component" value="Unassembled WGS sequence"/>
</dbReference>
<feature type="compositionally biased region" description="Polar residues" evidence="1">
    <location>
        <begin position="1"/>
        <end position="13"/>
    </location>
</feature>
<keyword evidence="4" id="KW-1185">Reference proteome</keyword>
<sequence length="713" mass="76266">MSSNGTRENQTPNRPIGHRPRGDDIIGDILRAIGSEAAGMPDTSSTINTSNSVPVDPTSNLQDPEILEQAPRDSGLQTSSSDLTTLPDPTFFEGNSTFHEIAQDAELIARRALEASGYVGLHGNGSPVQPDQTCLSGDRRDSNLDTVGHRGGRADSRGPRSLYPEVGVSGYDDRGVNPSGGPDMAQRGLHNMGSDHEVVPSDVSIMESNRQHLLGLLDPRNSFHDAAASDHLHPGSSGRSGRNGTTETLGLYGSGNGTTQTSGRDGSGSGTTNRPGFYGFGSGTTHTPSIHGSGTGPNCTSGLYGRTTSATSNTSGTYGSGTSGTTNTPRSYGSNGMMPAASYTGHRLDYQAPPSYHFVSDPVDLSAIDPGLALVAAYNRSNNPDEDYSHLYVDIPAPEGSALNNTFMNNQEDEQPQRLAPTSNSISNSTSTSTSNSNSRSQARPRATRRKRKTASDDNSEAQQQDTHPTPAPRSRARARPSAPDSTAAASSSARPRARAPRSSAASTSTPMVFNASNDPILNNVGYTNANGGSAPVSAPAYAPAPAPAVPAPAPNGAPSLTASLNDSDIPSTHRRRQPSVVDAMDPYTCHLCYHTCLRASTIREHYLQKHPELRLTKNNLHEYEPARLANIRPLSYYRGLGLDTTYTGVDRKQVNARRRMDLGLRTTDPNYLRDVYKDTTSERTRAQRLAAKEDGEDKRKRRKKNEKKEEKE</sequence>
<feature type="region of interest" description="Disordered" evidence="1">
    <location>
        <begin position="412"/>
        <end position="513"/>
    </location>
</feature>
<dbReference type="EMBL" id="KN847494">
    <property type="protein sequence ID" value="KIW16707.1"/>
    <property type="molecule type" value="Genomic_DNA"/>
</dbReference>
<feature type="domain" description="C2H2-type" evidence="2">
    <location>
        <begin position="590"/>
        <end position="611"/>
    </location>
</feature>